<dbReference type="SUPFAM" id="SSF53300">
    <property type="entry name" value="vWA-like"/>
    <property type="match status" value="1"/>
</dbReference>
<sequence>MTTAHDTRDVDVDGAWREALRLWNISLHAPAVRDGDGARIGSFAWFSFPPAVHIDLTRASEVGAADHLESVFAHEIGHHVLAPSTRINQLKITHQMARSLTAGGVAAADVGDRARLLANLWCDIVINDRVVAMQRRCGRHGMIELWRTLTATTRSGPSGPSAMIDVMWWVIHRGYELLWSLPAGELCPPAPPPVEPPRGETDGTSGGGLRPGSPGNRSAADLRAELARITQVFPIADAQMLADLARSYATDPIGGALPCSMLLAPYLIDERDLDPGRSCGGVSMTAATAAELEEVLGDARMSEEPWHPGIGRVPSAAGLTGRSSGRTATGAGQGYGLAETLALYAGSPPDAVVSAWYQTRARVAVRPLRQRLRKPEQVDTIPGPDELWEIGDDLTDIDWPTTLARGTDVIAGVTTRRRSLLADEPDRTEQPVELDLYIDSSGSMPQPATESPAVLAGTIVALSVLSAGGHVRVTSFSGRALVSGTHGYTRNTVSVMAALTTYHGHGTVFPLDLLARRHPPRAENISTTHLLVLSDDGLESMFGRGQEQYAEVAAETRTRLATGTLVIIGAGRSVDEKADAAGYRVVHVDSIDQTPAVCARIAAGIAGWEADDDR</sequence>
<feature type="region of interest" description="Disordered" evidence="1">
    <location>
        <begin position="189"/>
        <end position="218"/>
    </location>
</feature>
<dbReference type="AlphaFoldDB" id="A0A3G8JN11"/>
<gene>
    <name evidence="2" type="ORF">D7316_03058</name>
</gene>
<dbReference type="KEGG" id="gom:D7316_03058"/>
<dbReference type="InterPro" id="IPR036465">
    <property type="entry name" value="vWFA_dom_sf"/>
</dbReference>
<protein>
    <recommendedName>
        <fullName evidence="4">VWFA domain-containing protein</fullName>
    </recommendedName>
</protein>
<reference evidence="2 3" key="1">
    <citation type="submission" date="2018-11" db="EMBL/GenBank/DDBJ databases">
        <title>Gordonia insulae sp. nov., isolated from an island soil.</title>
        <authorList>
            <person name="Kim Y.S."/>
            <person name="Kim S.B."/>
        </authorList>
    </citation>
    <scope>NUCLEOTIDE SEQUENCE [LARGE SCALE GENOMIC DNA]</scope>
    <source>
        <strain evidence="2 3">MMS17-SY073</strain>
    </source>
</reference>
<keyword evidence="3" id="KW-1185">Reference proteome</keyword>
<dbReference type="Proteomes" id="UP000271469">
    <property type="component" value="Chromosome"/>
</dbReference>
<proteinExistence type="predicted"/>
<name>A0A3G8JN11_9ACTN</name>
<accession>A0A3G8JN11</accession>
<evidence type="ECO:0000256" key="1">
    <source>
        <dbReference type="SAM" id="MobiDB-lite"/>
    </source>
</evidence>
<dbReference type="OrthoDB" id="974562at2"/>
<dbReference type="EMBL" id="CP033972">
    <property type="protein sequence ID" value="AZG46457.1"/>
    <property type="molecule type" value="Genomic_DNA"/>
</dbReference>
<evidence type="ECO:0000313" key="2">
    <source>
        <dbReference type="EMBL" id="AZG46457.1"/>
    </source>
</evidence>
<dbReference type="RefSeq" id="WP_124708960.1">
    <property type="nucleotide sequence ID" value="NZ_CP033972.1"/>
</dbReference>
<organism evidence="2 3">
    <name type="scientific">Gordonia insulae</name>
    <dbReference type="NCBI Taxonomy" id="2420509"/>
    <lineage>
        <taxon>Bacteria</taxon>
        <taxon>Bacillati</taxon>
        <taxon>Actinomycetota</taxon>
        <taxon>Actinomycetes</taxon>
        <taxon>Mycobacteriales</taxon>
        <taxon>Gordoniaceae</taxon>
        <taxon>Gordonia</taxon>
    </lineage>
</organism>
<evidence type="ECO:0008006" key="4">
    <source>
        <dbReference type="Google" id="ProtNLM"/>
    </source>
</evidence>
<evidence type="ECO:0000313" key="3">
    <source>
        <dbReference type="Proteomes" id="UP000271469"/>
    </source>
</evidence>